<evidence type="ECO:0000256" key="1">
    <source>
        <dbReference type="ARBA" id="ARBA00004141"/>
    </source>
</evidence>
<organism evidence="8 9">
    <name type="scientific">Collybiopsis confluens</name>
    <dbReference type="NCBI Taxonomy" id="2823264"/>
    <lineage>
        <taxon>Eukaryota</taxon>
        <taxon>Fungi</taxon>
        <taxon>Dikarya</taxon>
        <taxon>Basidiomycota</taxon>
        <taxon>Agaricomycotina</taxon>
        <taxon>Agaricomycetes</taxon>
        <taxon>Agaricomycetidae</taxon>
        <taxon>Agaricales</taxon>
        <taxon>Marasmiineae</taxon>
        <taxon>Omphalotaceae</taxon>
        <taxon>Collybiopsis</taxon>
    </lineage>
</organism>
<dbReference type="AlphaFoldDB" id="A0A8H5H338"/>
<feature type="transmembrane region" description="Helical" evidence="7">
    <location>
        <begin position="444"/>
        <end position="464"/>
    </location>
</feature>
<keyword evidence="5 7" id="KW-0472">Membrane</keyword>
<dbReference type="InterPro" id="IPR011701">
    <property type="entry name" value="MFS"/>
</dbReference>
<evidence type="ECO:0000256" key="3">
    <source>
        <dbReference type="ARBA" id="ARBA00022692"/>
    </source>
</evidence>
<dbReference type="InterPro" id="IPR036259">
    <property type="entry name" value="MFS_trans_sf"/>
</dbReference>
<accession>A0A8H5H338</accession>
<evidence type="ECO:0000313" key="8">
    <source>
        <dbReference type="EMBL" id="KAF5375749.1"/>
    </source>
</evidence>
<proteinExistence type="predicted"/>
<dbReference type="PANTHER" id="PTHR43791:SF7">
    <property type="entry name" value="MAJOR FACILITATOR SUPERFAMILY (MFS) PROFILE DOMAIN-CONTAINING PROTEIN"/>
    <property type="match status" value="1"/>
</dbReference>
<dbReference type="Proteomes" id="UP000518752">
    <property type="component" value="Unassembled WGS sequence"/>
</dbReference>
<feature type="transmembrane region" description="Helical" evidence="7">
    <location>
        <begin position="211"/>
        <end position="230"/>
    </location>
</feature>
<evidence type="ECO:0000256" key="5">
    <source>
        <dbReference type="ARBA" id="ARBA00023136"/>
    </source>
</evidence>
<evidence type="ECO:0000256" key="4">
    <source>
        <dbReference type="ARBA" id="ARBA00022989"/>
    </source>
</evidence>
<gene>
    <name evidence="8" type="ORF">D9757_008969</name>
</gene>
<feature type="transmembrane region" description="Helical" evidence="7">
    <location>
        <begin position="350"/>
        <end position="377"/>
    </location>
</feature>
<dbReference type="EMBL" id="JAACJN010000095">
    <property type="protein sequence ID" value="KAF5375749.1"/>
    <property type="molecule type" value="Genomic_DNA"/>
</dbReference>
<dbReference type="Pfam" id="PF07690">
    <property type="entry name" value="MFS_1"/>
    <property type="match status" value="1"/>
</dbReference>
<dbReference type="OrthoDB" id="6730379at2759"/>
<reference evidence="8 9" key="1">
    <citation type="journal article" date="2020" name="ISME J.">
        <title>Uncovering the hidden diversity of litter-decomposition mechanisms in mushroom-forming fungi.</title>
        <authorList>
            <person name="Floudas D."/>
            <person name="Bentzer J."/>
            <person name="Ahren D."/>
            <person name="Johansson T."/>
            <person name="Persson P."/>
            <person name="Tunlid A."/>
        </authorList>
    </citation>
    <scope>NUCLEOTIDE SEQUENCE [LARGE SCALE GENOMIC DNA]</scope>
    <source>
        <strain evidence="8 9">CBS 406.79</strain>
    </source>
</reference>
<feature type="transmembrane region" description="Helical" evidence="7">
    <location>
        <begin position="476"/>
        <end position="496"/>
    </location>
</feature>
<comment type="caution">
    <text evidence="8">The sequence shown here is derived from an EMBL/GenBank/DDBJ whole genome shotgun (WGS) entry which is preliminary data.</text>
</comment>
<evidence type="ECO:0000313" key="9">
    <source>
        <dbReference type="Proteomes" id="UP000518752"/>
    </source>
</evidence>
<keyword evidence="3 7" id="KW-0812">Transmembrane</keyword>
<dbReference type="GO" id="GO:0016020">
    <property type="term" value="C:membrane"/>
    <property type="evidence" value="ECO:0007669"/>
    <property type="project" value="UniProtKB-SubCell"/>
</dbReference>
<evidence type="ECO:0000256" key="7">
    <source>
        <dbReference type="SAM" id="Phobius"/>
    </source>
</evidence>
<sequence>MDQKLDCELDTNGLCEKETSTVGHFRFQIRGKPAWPGIYAYGTYILSHSPCKPSARMSSKGESISEKKESLSDVVDIHNGEIDHVHESEYSEEQYRRLVKKIVRISLTPDPKGLTRRYQDWFLLPLMWVAYGVQQADKTGLSTQALFNLRQDNHLVGQQYSWLSTVSEFPMSYLMQRVSVGKTLSVLMFFWGIIVLCTAFTHNWAGLMVLRALQGLFECTISPSFLLIIGSWYRTGEHASRSIIWGTANAGFGIIVSLCTYGIGQSATKNRDGLAAWKGISLFLGGITILLSLFCWFLLGTPREVSWVSKEERRMAQARVVANKTGTDHHRRKEWKKDQILEAFTDPSTWFLFCCVVLAGLPNGGITSFGTLVYTSFGFTALETILYDIPRQVMSIIWFLAMGYICRFPGMRYWIMLFSVIPSFIGLLALALLPSSTEFRWIKFGMYFMSMTCNINGLLLWMHVPSNVGGRTKKSAVSSIMFIAYCVGNAAGPQLFLAKDAPRYWLVYQNHLRNKAAQAAELTPEQVKELGAENGEKDMTDRQNPHFRYSY</sequence>
<dbReference type="SUPFAM" id="SSF103473">
    <property type="entry name" value="MFS general substrate transporter"/>
    <property type="match status" value="1"/>
</dbReference>
<keyword evidence="9" id="KW-1185">Reference proteome</keyword>
<protein>
    <submittedName>
        <fullName evidence="8">Uncharacterized protein</fullName>
    </submittedName>
</protein>
<dbReference type="GO" id="GO:0022857">
    <property type="term" value="F:transmembrane transporter activity"/>
    <property type="evidence" value="ECO:0007669"/>
    <property type="project" value="InterPro"/>
</dbReference>
<feature type="transmembrane region" description="Helical" evidence="7">
    <location>
        <begin position="389"/>
        <end position="406"/>
    </location>
</feature>
<feature type="compositionally biased region" description="Basic and acidic residues" evidence="6">
    <location>
        <begin position="532"/>
        <end position="544"/>
    </location>
</feature>
<feature type="transmembrane region" description="Helical" evidence="7">
    <location>
        <begin position="413"/>
        <end position="432"/>
    </location>
</feature>
<comment type="subcellular location">
    <subcellularLocation>
        <location evidence="1">Membrane</location>
        <topology evidence="1">Multi-pass membrane protein</topology>
    </subcellularLocation>
</comment>
<feature type="region of interest" description="Disordered" evidence="6">
    <location>
        <begin position="532"/>
        <end position="551"/>
    </location>
</feature>
<name>A0A8H5H338_9AGAR</name>
<feature type="transmembrane region" description="Helical" evidence="7">
    <location>
        <begin position="242"/>
        <end position="263"/>
    </location>
</feature>
<keyword evidence="4 7" id="KW-1133">Transmembrane helix</keyword>
<feature type="transmembrane region" description="Helical" evidence="7">
    <location>
        <begin position="184"/>
        <end position="205"/>
    </location>
</feature>
<keyword evidence="2" id="KW-0813">Transport</keyword>
<feature type="transmembrane region" description="Helical" evidence="7">
    <location>
        <begin position="275"/>
        <end position="299"/>
    </location>
</feature>
<dbReference type="Gene3D" id="1.20.1250.20">
    <property type="entry name" value="MFS general substrate transporter like domains"/>
    <property type="match status" value="1"/>
</dbReference>
<dbReference type="PANTHER" id="PTHR43791">
    <property type="entry name" value="PERMEASE-RELATED"/>
    <property type="match status" value="1"/>
</dbReference>
<evidence type="ECO:0000256" key="6">
    <source>
        <dbReference type="SAM" id="MobiDB-lite"/>
    </source>
</evidence>
<evidence type="ECO:0000256" key="2">
    <source>
        <dbReference type="ARBA" id="ARBA00022448"/>
    </source>
</evidence>